<dbReference type="PANTHER" id="PTHR34406:SF1">
    <property type="entry name" value="PROTEIN YCEI"/>
    <property type="match status" value="1"/>
</dbReference>
<accession>G8R4W8</accession>
<name>G8R4W8_OWEHD</name>
<reference evidence="3 4" key="1">
    <citation type="journal article" date="2012" name="Stand. Genomic Sci.">
        <title>Genome sequence of the orange-pigmented seawater bacterium Owenweeksia hongkongensis type strain (UST20020801(T)).</title>
        <authorList>
            <person name="Riedel T."/>
            <person name="Held B."/>
            <person name="Nolan M."/>
            <person name="Lucas S."/>
            <person name="Lapidus A."/>
            <person name="Tice H."/>
            <person name="Del Rio T.G."/>
            <person name="Cheng J.F."/>
            <person name="Han C."/>
            <person name="Tapia R."/>
            <person name="Goodwin L.A."/>
            <person name="Pitluck S."/>
            <person name="Liolios K."/>
            <person name="Mavromatis K."/>
            <person name="Pagani I."/>
            <person name="Ivanova N."/>
            <person name="Mikhailova N."/>
            <person name="Pati A."/>
            <person name="Chen A."/>
            <person name="Palaniappan K."/>
            <person name="Rohde M."/>
            <person name="Tindall B.J."/>
            <person name="Detter J.C."/>
            <person name="Goker M."/>
            <person name="Woyke T."/>
            <person name="Bristow J."/>
            <person name="Eisen J.A."/>
            <person name="Markowitz V."/>
            <person name="Hugenholtz P."/>
            <person name="Klenk H.P."/>
            <person name="Kyrpides N.C."/>
        </authorList>
    </citation>
    <scope>NUCLEOTIDE SEQUENCE</scope>
    <source>
        <strain evidence="4">DSM 17368 / JCM 12287 / NRRL B-23963</strain>
    </source>
</reference>
<dbReference type="KEGG" id="oho:Oweho_3331"/>
<dbReference type="HOGENOM" id="CLU_071003_2_2_10"/>
<dbReference type="Proteomes" id="UP000005631">
    <property type="component" value="Chromosome"/>
</dbReference>
<feature type="domain" description="Lipid/polyisoprenoid-binding YceI-like" evidence="2">
    <location>
        <begin position="44"/>
        <end position="221"/>
    </location>
</feature>
<evidence type="ECO:0000256" key="1">
    <source>
        <dbReference type="SAM" id="SignalP"/>
    </source>
</evidence>
<evidence type="ECO:0000313" key="4">
    <source>
        <dbReference type="Proteomes" id="UP000005631"/>
    </source>
</evidence>
<dbReference type="EMBL" id="CP003156">
    <property type="protein sequence ID" value="AEV34282.1"/>
    <property type="molecule type" value="Genomic_DNA"/>
</dbReference>
<keyword evidence="4" id="KW-1185">Reference proteome</keyword>
<dbReference type="InterPro" id="IPR036761">
    <property type="entry name" value="TTHA0802/YceI-like_sf"/>
</dbReference>
<dbReference type="SMART" id="SM00867">
    <property type="entry name" value="YceI"/>
    <property type="match status" value="1"/>
</dbReference>
<feature type="chain" id="PRO_5003514672" description="Lipid/polyisoprenoid-binding YceI-like domain-containing protein" evidence="1">
    <location>
        <begin position="19"/>
        <end position="223"/>
    </location>
</feature>
<protein>
    <recommendedName>
        <fullName evidence="2">Lipid/polyisoprenoid-binding YceI-like domain-containing protein</fullName>
    </recommendedName>
</protein>
<dbReference type="SUPFAM" id="SSF101874">
    <property type="entry name" value="YceI-like"/>
    <property type="match status" value="1"/>
</dbReference>
<dbReference type="STRING" id="926562.Oweho_3331"/>
<dbReference type="RefSeq" id="WP_014203629.1">
    <property type="nucleotide sequence ID" value="NC_016599.1"/>
</dbReference>
<sequence length="223" mass="24116">MKYLGKFFAASAVLFAVACNNAPTETVETTEAEEVATPEVTEATYAVVTDGDEVKWEGFKTYSDGKHTGAIQVTEGQLMTEGGNVVGGSFVIDMKSITNDDLPEEGDYNQAKLIGHLSSADFFDVANHPTATFTITKVEAAAEGEATHKVSGNLNMRGTEKNITFPATINVEDEMVTLTTPEFVIDRTNWNVMYGSKNLESVAKDNLIDNNIKLMVDLKASKA</sequence>
<dbReference type="InterPro" id="IPR007372">
    <property type="entry name" value="Lipid/polyisoprenoid-bd_YceI"/>
</dbReference>
<dbReference type="eggNOG" id="COG2353">
    <property type="taxonomic scope" value="Bacteria"/>
</dbReference>
<keyword evidence="1" id="KW-0732">Signal</keyword>
<dbReference type="AlphaFoldDB" id="G8R4W8"/>
<dbReference type="PROSITE" id="PS51257">
    <property type="entry name" value="PROKAR_LIPOPROTEIN"/>
    <property type="match status" value="1"/>
</dbReference>
<evidence type="ECO:0000313" key="3">
    <source>
        <dbReference type="EMBL" id="AEV34282.1"/>
    </source>
</evidence>
<dbReference type="Pfam" id="PF04264">
    <property type="entry name" value="YceI"/>
    <property type="match status" value="1"/>
</dbReference>
<dbReference type="Gene3D" id="2.40.128.110">
    <property type="entry name" value="Lipid/polyisoprenoid-binding, YceI-like"/>
    <property type="match status" value="1"/>
</dbReference>
<feature type="signal peptide" evidence="1">
    <location>
        <begin position="1"/>
        <end position="18"/>
    </location>
</feature>
<evidence type="ECO:0000259" key="2">
    <source>
        <dbReference type="SMART" id="SM00867"/>
    </source>
</evidence>
<organism evidence="3 4">
    <name type="scientific">Owenweeksia hongkongensis (strain DSM 17368 / CIP 108786 / JCM 12287 / NRRL B-23963 / UST20020801)</name>
    <dbReference type="NCBI Taxonomy" id="926562"/>
    <lineage>
        <taxon>Bacteria</taxon>
        <taxon>Pseudomonadati</taxon>
        <taxon>Bacteroidota</taxon>
        <taxon>Flavobacteriia</taxon>
        <taxon>Flavobacteriales</taxon>
        <taxon>Owenweeksiaceae</taxon>
        <taxon>Owenweeksia</taxon>
    </lineage>
</organism>
<proteinExistence type="predicted"/>
<dbReference type="PATRIC" id="fig|926562.3.peg.3352"/>
<dbReference type="OrthoDB" id="951410at2"/>
<gene>
    <name evidence="3" type="ordered locus">Oweho_3331</name>
</gene>
<dbReference type="PANTHER" id="PTHR34406">
    <property type="entry name" value="PROTEIN YCEI"/>
    <property type="match status" value="1"/>
</dbReference>